<sequence>MFSNRAVLINIIVATVMLFGAAAVQAGNKVPYLQVGVFSDKAAAEKVLQQLKNNGFNAEQRTVDVIGRPAEVVLVGPFERTSQALYEQRRLRDIGWPAAVKRFLFVPKPEPKPVSKPESKPRPKPSSFRVSTSGSVTAELRGFFDEPLYAGQRGSTASLAVQPELYISWNDRKSSLTFVPFVRVGDKDDARNHADVRELMWINAMGDWELRLGVGKVFWGVTESVHLVDIINQVDLVESPDREEKLGQPMLNLSRFTDWGTWELFVLPLFREQTFAGVNGRLRGPLVVNTDLDALYESDDRDKHVDLAVRWSHYIGDWDIGLSHFSGTSRAPGFVPVLNAFGQPEYLLPLYNLIEQTGLTLQALLGDWAWKLEATSTKEKNQRYTQSVVGFEYTHVGVFESSMDLGLLLEYIYDSRGELAPGPFEDDVMLGTRWVFNDMQSSEILVGVIADLDGGANSTIIEASRRLGQSWKLALEYRGSSSLEATDPIYMLRNDDYFQLELGYFF</sequence>
<feature type="compositionally biased region" description="Basic and acidic residues" evidence="1">
    <location>
        <begin position="110"/>
        <end position="121"/>
    </location>
</feature>
<dbReference type="SUPFAM" id="SSF110997">
    <property type="entry name" value="Sporulation related repeat"/>
    <property type="match status" value="1"/>
</dbReference>
<comment type="caution">
    <text evidence="3">The sequence shown here is derived from an EMBL/GenBank/DDBJ whole genome shotgun (WGS) entry which is preliminary data.</text>
</comment>
<gene>
    <name evidence="3" type="ORF">ENJ65_02355</name>
</gene>
<dbReference type="Gene3D" id="3.30.70.1070">
    <property type="entry name" value="Sporulation related repeat"/>
    <property type="match status" value="1"/>
</dbReference>
<accession>A0A832J2Q1</accession>
<evidence type="ECO:0000313" key="3">
    <source>
        <dbReference type="EMBL" id="HHJ80455.1"/>
    </source>
</evidence>
<evidence type="ECO:0000259" key="2">
    <source>
        <dbReference type="PROSITE" id="PS51724"/>
    </source>
</evidence>
<dbReference type="Proteomes" id="UP000885832">
    <property type="component" value="Unassembled WGS sequence"/>
</dbReference>
<name>A0A832J2Q1_9GAMM</name>
<proteinExistence type="predicted"/>
<dbReference type="GO" id="GO:0042834">
    <property type="term" value="F:peptidoglycan binding"/>
    <property type="evidence" value="ECO:0007669"/>
    <property type="project" value="InterPro"/>
</dbReference>
<evidence type="ECO:0000256" key="1">
    <source>
        <dbReference type="SAM" id="MobiDB-lite"/>
    </source>
</evidence>
<dbReference type="PROSITE" id="PS51724">
    <property type="entry name" value="SPOR"/>
    <property type="match status" value="1"/>
</dbReference>
<feature type="domain" description="SPOR" evidence="2">
    <location>
        <begin position="25"/>
        <end position="103"/>
    </location>
</feature>
<dbReference type="Pfam" id="PF05036">
    <property type="entry name" value="SPOR"/>
    <property type="match status" value="1"/>
</dbReference>
<dbReference type="EMBL" id="DRNF01000149">
    <property type="protein sequence ID" value="HHJ80455.1"/>
    <property type="molecule type" value="Genomic_DNA"/>
</dbReference>
<feature type="region of interest" description="Disordered" evidence="1">
    <location>
        <begin position="110"/>
        <end position="133"/>
    </location>
</feature>
<organism evidence="3">
    <name type="scientific">Candidatus Tenderia electrophaga</name>
    <dbReference type="NCBI Taxonomy" id="1748243"/>
    <lineage>
        <taxon>Bacteria</taxon>
        <taxon>Pseudomonadati</taxon>
        <taxon>Pseudomonadota</taxon>
        <taxon>Gammaproteobacteria</taxon>
        <taxon>Candidatus Tenderiales</taxon>
        <taxon>Candidatus Tenderiaceae</taxon>
        <taxon>Candidatus Tenderia</taxon>
    </lineage>
</organism>
<dbReference type="AlphaFoldDB" id="A0A832J2Q1"/>
<dbReference type="InterPro" id="IPR036680">
    <property type="entry name" value="SPOR-like_sf"/>
</dbReference>
<reference evidence="3" key="1">
    <citation type="journal article" date="2020" name="mSystems">
        <title>Genome- and Community-Level Interaction Insights into Carbon Utilization and Element Cycling Functions of Hydrothermarchaeota in Hydrothermal Sediment.</title>
        <authorList>
            <person name="Zhou Z."/>
            <person name="Liu Y."/>
            <person name="Xu W."/>
            <person name="Pan J."/>
            <person name="Luo Z.H."/>
            <person name="Li M."/>
        </authorList>
    </citation>
    <scope>NUCLEOTIDE SEQUENCE [LARGE SCALE GENOMIC DNA]</scope>
    <source>
        <strain evidence="3">HyVt-505</strain>
    </source>
</reference>
<protein>
    <submittedName>
        <fullName evidence="3">SPOR domain-containing protein</fullName>
    </submittedName>
</protein>
<dbReference type="InterPro" id="IPR007730">
    <property type="entry name" value="SPOR-like_dom"/>
</dbReference>